<feature type="compositionally biased region" description="Low complexity" evidence="1">
    <location>
        <begin position="29"/>
        <end position="104"/>
    </location>
</feature>
<evidence type="ECO:0000313" key="3">
    <source>
        <dbReference type="Proteomes" id="UP001150924"/>
    </source>
</evidence>
<dbReference type="RefSeq" id="WP_267772232.1">
    <property type="nucleotide sequence ID" value="NZ_JAPNKE010000002.1"/>
</dbReference>
<gene>
    <name evidence="2" type="ORF">OV079_29185</name>
</gene>
<proteinExistence type="predicted"/>
<accession>A0A9X3J101</accession>
<keyword evidence="3" id="KW-1185">Reference proteome</keyword>
<dbReference type="EMBL" id="JAPNKE010000002">
    <property type="protein sequence ID" value="MCY1009568.1"/>
    <property type="molecule type" value="Genomic_DNA"/>
</dbReference>
<organism evidence="2 3">
    <name type="scientific">Nannocystis pusilla</name>
    <dbReference type="NCBI Taxonomy" id="889268"/>
    <lineage>
        <taxon>Bacteria</taxon>
        <taxon>Pseudomonadati</taxon>
        <taxon>Myxococcota</taxon>
        <taxon>Polyangia</taxon>
        <taxon>Nannocystales</taxon>
        <taxon>Nannocystaceae</taxon>
        <taxon>Nannocystis</taxon>
    </lineage>
</organism>
<sequence>MRPIGLLLCVSACTLDNPAFTVSDTEVGSASSAASADPTRPTTTTSASTTTSTDPDPTGSTTSPATTANVSDSDVTTDPPATSSSTTDATTTTTDPQPMTTVTSDTGDPVACGSIDVTGPQLPLLLAEDNASPPAAECMAWQGKDYSGRLEATPAGFKLVETEDCPSSEVPGQGFVFPLSLGLEPPAHNFECVKLRFAIHQGTEDCLVTGLTVAHAGVPVITASFGQTLYDPNMPYQVGFKPTGMCGSCPDCCAPEPDPDVYTFELDNKPIAQGEQLQFLVEGKKHLFRNLRSHIHSPECQQLGPPEWLHFDWVVLRLD</sequence>
<reference evidence="2" key="1">
    <citation type="submission" date="2022-11" db="EMBL/GenBank/DDBJ databases">
        <title>Minimal conservation of predation-associated metabolite biosynthetic gene clusters underscores biosynthetic potential of Myxococcota including descriptions for ten novel species: Archangium lansinium sp. nov., Myxococcus landrumus sp. nov., Nannocystis bai.</title>
        <authorList>
            <person name="Ahearne A."/>
            <person name="Stevens C."/>
            <person name="Phillips K."/>
        </authorList>
    </citation>
    <scope>NUCLEOTIDE SEQUENCE</scope>
    <source>
        <strain evidence="2">Na p29</strain>
    </source>
</reference>
<dbReference type="Proteomes" id="UP001150924">
    <property type="component" value="Unassembled WGS sequence"/>
</dbReference>
<dbReference type="AlphaFoldDB" id="A0A9X3J101"/>
<evidence type="ECO:0000256" key="1">
    <source>
        <dbReference type="SAM" id="MobiDB-lite"/>
    </source>
</evidence>
<name>A0A9X3J101_9BACT</name>
<feature type="region of interest" description="Disordered" evidence="1">
    <location>
        <begin position="29"/>
        <end position="115"/>
    </location>
</feature>
<evidence type="ECO:0000313" key="2">
    <source>
        <dbReference type="EMBL" id="MCY1009568.1"/>
    </source>
</evidence>
<protein>
    <submittedName>
        <fullName evidence="2">Uncharacterized protein</fullName>
    </submittedName>
</protein>
<comment type="caution">
    <text evidence="2">The sequence shown here is derived from an EMBL/GenBank/DDBJ whole genome shotgun (WGS) entry which is preliminary data.</text>
</comment>